<evidence type="ECO:0000313" key="3">
    <source>
        <dbReference type="Proteomes" id="UP000277580"/>
    </source>
</evidence>
<evidence type="ECO:0000256" key="1">
    <source>
        <dbReference type="SAM" id="MobiDB-lite"/>
    </source>
</evidence>
<protein>
    <submittedName>
        <fullName evidence="2">Uncharacterized protein</fullName>
    </submittedName>
</protein>
<accession>A0A3N4KCX5</accession>
<dbReference type="EMBL" id="ML119576">
    <property type="protein sequence ID" value="RPB06271.1"/>
    <property type="molecule type" value="Genomic_DNA"/>
</dbReference>
<dbReference type="Proteomes" id="UP000277580">
    <property type="component" value="Unassembled WGS sequence"/>
</dbReference>
<feature type="region of interest" description="Disordered" evidence="1">
    <location>
        <begin position="52"/>
        <end position="71"/>
    </location>
</feature>
<gene>
    <name evidence="2" type="ORF">P167DRAFT_580832</name>
</gene>
<dbReference type="AlphaFoldDB" id="A0A3N4KCX5"/>
<name>A0A3N4KCX5_9PEZI</name>
<sequence>MNLRAKKVRKAVEYYILKGPRTVRCWYDITHGFGIWYNTVGEDEEYDFYSEDEASCSEYDEPPNNGDRRGY</sequence>
<evidence type="ECO:0000313" key="2">
    <source>
        <dbReference type="EMBL" id="RPB06271.1"/>
    </source>
</evidence>
<reference evidence="2 3" key="1">
    <citation type="journal article" date="2018" name="Nat. Ecol. Evol.">
        <title>Pezizomycetes genomes reveal the molecular basis of ectomycorrhizal truffle lifestyle.</title>
        <authorList>
            <person name="Murat C."/>
            <person name="Payen T."/>
            <person name="Noel B."/>
            <person name="Kuo A."/>
            <person name="Morin E."/>
            <person name="Chen J."/>
            <person name="Kohler A."/>
            <person name="Krizsan K."/>
            <person name="Balestrini R."/>
            <person name="Da Silva C."/>
            <person name="Montanini B."/>
            <person name="Hainaut M."/>
            <person name="Levati E."/>
            <person name="Barry K.W."/>
            <person name="Belfiori B."/>
            <person name="Cichocki N."/>
            <person name="Clum A."/>
            <person name="Dockter R.B."/>
            <person name="Fauchery L."/>
            <person name="Guy J."/>
            <person name="Iotti M."/>
            <person name="Le Tacon F."/>
            <person name="Lindquist E.A."/>
            <person name="Lipzen A."/>
            <person name="Malagnac F."/>
            <person name="Mello A."/>
            <person name="Molinier V."/>
            <person name="Miyauchi S."/>
            <person name="Poulain J."/>
            <person name="Riccioni C."/>
            <person name="Rubini A."/>
            <person name="Sitrit Y."/>
            <person name="Splivallo R."/>
            <person name="Traeger S."/>
            <person name="Wang M."/>
            <person name="Zifcakova L."/>
            <person name="Wipf D."/>
            <person name="Zambonelli A."/>
            <person name="Paolocci F."/>
            <person name="Nowrousian M."/>
            <person name="Ottonello S."/>
            <person name="Baldrian P."/>
            <person name="Spatafora J.W."/>
            <person name="Henrissat B."/>
            <person name="Nagy L.G."/>
            <person name="Aury J.M."/>
            <person name="Wincker P."/>
            <person name="Grigoriev I.V."/>
            <person name="Bonfante P."/>
            <person name="Martin F.M."/>
        </authorList>
    </citation>
    <scope>NUCLEOTIDE SEQUENCE [LARGE SCALE GENOMIC DNA]</scope>
    <source>
        <strain evidence="2 3">CCBAS932</strain>
    </source>
</reference>
<proteinExistence type="predicted"/>
<dbReference type="InParanoid" id="A0A3N4KCX5"/>
<organism evidence="2 3">
    <name type="scientific">Morchella conica CCBAS932</name>
    <dbReference type="NCBI Taxonomy" id="1392247"/>
    <lineage>
        <taxon>Eukaryota</taxon>
        <taxon>Fungi</taxon>
        <taxon>Dikarya</taxon>
        <taxon>Ascomycota</taxon>
        <taxon>Pezizomycotina</taxon>
        <taxon>Pezizomycetes</taxon>
        <taxon>Pezizales</taxon>
        <taxon>Morchellaceae</taxon>
        <taxon>Morchella</taxon>
    </lineage>
</organism>
<keyword evidence="3" id="KW-1185">Reference proteome</keyword>
<feature type="compositionally biased region" description="Acidic residues" evidence="1">
    <location>
        <begin position="52"/>
        <end position="61"/>
    </location>
</feature>